<dbReference type="AlphaFoldDB" id="A0A645BM93"/>
<evidence type="ECO:0000259" key="1">
    <source>
        <dbReference type="PROSITE" id="PS51201"/>
    </source>
</evidence>
<dbReference type="SUPFAM" id="SSF51735">
    <property type="entry name" value="NAD(P)-binding Rossmann-fold domains"/>
    <property type="match status" value="1"/>
</dbReference>
<dbReference type="Pfam" id="PF02254">
    <property type="entry name" value="TrkA_N"/>
    <property type="match status" value="1"/>
</dbReference>
<dbReference type="PROSITE" id="PS51201">
    <property type="entry name" value="RCK_N"/>
    <property type="match status" value="1"/>
</dbReference>
<gene>
    <name evidence="3" type="primary">ktrA_22</name>
    <name evidence="3" type="ORF">SDC9_111289</name>
</gene>
<organism evidence="3">
    <name type="scientific">bioreactor metagenome</name>
    <dbReference type="NCBI Taxonomy" id="1076179"/>
    <lineage>
        <taxon>unclassified sequences</taxon>
        <taxon>metagenomes</taxon>
        <taxon>ecological metagenomes</taxon>
    </lineage>
</organism>
<dbReference type="InterPro" id="IPR036291">
    <property type="entry name" value="NAD(P)-bd_dom_sf"/>
</dbReference>
<name>A0A645BM93_9ZZZZ</name>
<dbReference type="PROSITE" id="PS51202">
    <property type="entry name" value="RCK_C"/>
    <property type="match status" value="1"/>
</dbReference>
<dbReference type="PANTHER" id="PTHR43833:SF7">
    <property type="entry name" value="KTR SYSTEM POTASSIUM UPTAKE PROTEIN C"/>
    <property type="match status" value="1"/>
</dbReference>
<dbReference type="SUPFAM" id="SSF116726">
    <property type="entry name" value="TrkA C-terminal domain-like"/>
    <property type="match status" value="1"/>
</dbReference>
<protein>
    <submittedName>
        <fullName evidence="3">Ktr system potassium uptake protein A</fullName>
    </submittedName>
</protein>
<dbReference type="GO" id="GO:0008324">
    <property type="term" value="F:monoatomic cation transmembrane transporter activity"/>
    <property type="evidence" value="ECO:0007669"/>
    <property type="project" value="InterPro"/>
</dbReference>
<feature type="domain" description="RCK C-terminal" evidence="2">
    <location>
        <begin position="78"/>
        <end position="161"/>
    </location>
</feature>
<dbReference type="Gene3D" id="3.40.50.720">
    <property type="entry name" value="NAD(P)-binding Rossmann-like Domain"/>
    <property type="match status" value="1"/>
</dbReference>
<dbReference type="Pfam" id="PF02080">
    <property type="entry name" value="TrkA_C"/>
    <property type="match status" value="1"/>
</dbReference>
<accession>A0A645BM93</accession>
<evidence type="ECO:0000313" key="3">
    <source>
        <dbReference type="EMBL" id="MPM64403.1"/>
    </source>
</evidence>
<dbReference type="Gene3D" id="3.30.70.1450">
    <property type="entry name" value="Regulator of K+ conductance, C-terminal domain"/>
    <property type="match status" value="1"/>
</dbReference>
<proteinExistence type="predicted"/>
<dbReference type="InterPro" id="IPR036721">
    <property type="entry name" value="RCK_C_sf"/>
</dbReference>
<dbReference type="InterPro" id="IPR006037">
    <property type="entry name" value="RCK_C"/>
</dbReference>
<comment type="caution">
    <text evidence="3">The sequence shown here is derived from an EMBL/GenBank/DDBJ whole genome shotgun (WGS) entry which is preliminary data.</text>
</comment>
<dbReference type="InterPro" id="IPR003148">
    <property type="entry name" value="RCK_N"/>
</dbReference>
<dbReference type="EMBL" id="VSSQ01019931">
    <property type="protein sequence ID" value="MPM64403.1"/>
    <property type="molecule type" value="Genomic_DNA"/>
</dbReference>
<evidence type="ECO:0000259" key="2">
    <source>
        <dbReference type="PROSITE" id="PS51202"/>
    </source>
</evidence>
<sequence>MLQSLGIRNFDCVIVAMSTDMQSSILVTLMLKEMGVKEVVAKASSDLHARVLQKVGADKVVFPERDMGARLAQSLSMNSILEYIELSDKYSIVEIVLPVKWEGRSLREISVRSKYNVNVIGLRHVAGGELNIAPDPDEKLLRGDVLVVIGESEAISKVSKL</sequence>
<dbReference type="PANTHER" id="PTHR43833">
    <property type="entry name" value="POTASSIUM CHANNEL PROTEIN 2-RELATED-RELATED"/>
    <property type="match status" value="1"/>
</dbReference>
<reference evidence="3" key="1">
    <citation type="submission" date="2019-08" db="EMBL/GenBank/DDBJ databases">
        <authorList>
            <person name="Kucharzyk K."/>
            <person name="Murdoch R.W."/>
            <person name="Higgins S."/>
            <person name="Loffler F."/>
        </authorList>
    </citation>
    <scope>NUCLEOTIDE SEQUENCE</scope>
</reference>
<feature type="domain" description="RCK N-terminal" evidence="1">
    <location>
        <begin position="1"/>
        <end position="61"/>
    </location>
</feature>
<dbReference type="GO" id="GO:0006813">
    <property type="term" value="P:potassium ion transport"/>
    <property type="evidence" value="ECO:0007669"/>
    <property type="project" value="InterPro"/>
</dbReference>
<dbReference type="InterPro" id="IPR050721">
    <property type="entry name" value="Trk_Ktr_HKT_K-transport"/>
</dbReference>